<dbReference type="SUPFAM" id="SSF55729">
    <property type="entry name" value="Acyl-CoA N-acyltransferases (Nat)"/>
    <property type="match status" value="1"/>
</dbReference>
<evidence type="ECO:0000313" key="6">
    <source>
        <dbReference type="Proteomes" id="UP000017840"/>
    </source>
</evidence>
<feature type="region of interest" description="Disordered" evidence="3">
    <location>
        <begin position="160"/>
        <end position="236"/>
    </location>
</feature>
<accession>V4HEX2</accession>
<dbReference type="PROSITE" id="PS51186">
    <property type="entry name" value="GNAT"/>
    <property type="match status" value="1"/>
</dbReference>
<evidence type="ECO:0000256" key="3">
    <source>
        <dbReference type="SAM" id="MobiDB-lite"/>
    </source>
</evidence>
<feature type="compositionally biased region" description="Acidic residues" evidence="3">
    <location>
        <begin position="188"/>
        <end position="197"/>
    </location>
</feature>
<dbReference type="Pfam" id="PF13673">
    <property type="entry name" value="Acetyltransf_10"/>
    <property type="match status" value="1"/>
</dbReference>
<keyword evidence="2" id="KW-0012">Acyltransferase</keyword>
<dbReference type="Pfam" id="PF19133">
    <property type="entry name" value="DUF5816"/>
    <property type="match status" value="1"/>
</dbReference>
<organism evidence="5 6">
    <name type="scientific">Candidatus Halobonum tyrrellensis G22</name>
    <dbReference type="NCBI Taxonomy" id="1324957"/>
    <lineage>
        <taxon>Archaea</taxon>
        <taxon>Methanobacteriati</taxon>
        <taxon>Methanobacteriota</taxon>
        <taxon>Stenosarchaea group</taxon>
        <taxon>Halobacteria</taxon>
        <taxon>Halobacteriales</taxon>
        <taxon>Haloferacaceae</taxon>
        <taxon>Candidatus Halobonum</taxon>
    </lineage>
</organism>
<dbReference type="GO" id="GO:0016747">
    <property type="term" value="F:acyltransferase activity, transferring groups other than amino-acyl groups"/>
    <property type="evidence" value="ECO:0007669"/>
    <property type="project" value="InterPro"/>
</dbReference>
<sequence length="286" mass="30726">MTDEPAVRTAEPEDGDRVHELVESAMTVSYALSPDQIETILETEYGEEAFEEKLNDETAVLFVAELDDQVVGVIDGTVDGEGTVRRLHVDPEQRGRGVGTALVERAVSEMHDRGADPLRALVVTANTESGDFLTTFGFARTDEREVDVGGIDLVEEVYTEGAEEADDEAVSDGDVAETSESGSPASDLSDDDAESDEERPSTGDPDDLPDTVTQNGGERYVGDDLLSGTEGPFAPTYEDEAREEAYGYYCGNCGSTDVSVDSMDRLKCADCGNTHQADGEYDGSYL</sequence>
<dbReference type="InterPro" id="IPR043854">
    <property type="entry name" value="DUF5816"/>
</dbReference>
<dbReference type="EMBL" id="ASGZ01000013">
    <property type="protein sequence ID" value="ESP89255.1"/>
    <property type="molecule type" value="Genomic_DNA"/>
</dbReference>
<evidence type="ECO:0000259" key="4">
    <source>
        <dbReference type="PROSITE" id="PS51186"/>
    </source>
</evidence>
<name>V4HEX2_9EURY</name>
<dbReference type="AlphaFoldDB" id="V4HEX2"/>
<protein>
    <submittedName>
        <fullName evidence="5">GCN5-like N-acetyltransferase</fullName>
    </submittedName>
</protein>
<dbReference type="Gene3D" id="3.40.630.30">
    <property type="match status" value="1"/>
</dbReference>
<comment type="caution">
    <text evidence="5">The sequence shown here is derived from an EMBL/GenBank/DDBJ whole genome shotgun (WGS) entry which is preliminary data.</text>
</comment>
<evidence type="ECO:0000256" key="1">
    <source>
        <dbReference type="ARBA" id="ARBA00022679"/>
    </source>
</evidence>
<dbReference type="PANTHER" id="PTHR43877">
    <property type="entry name" value="AMINOALKYLPHOSPHONATE N-ACETYLTRANSFERASE-RELATED-RELATED"/>
    <property type="match status" value="1"/>
</dbReference>
<dbReference type="RefSeq" id="WP_023393497.1">
    <property type="nucleotide sequence ID" value="NZ_ASGZ01000013.1"/>
</dbReference>
<reference evidence="5 6" key="1">
    <citation type="journal article" date="2013" name="Genome Announc.">
        <title>Draft Genome Sequence of 'Candidatus Halobonum tyrrellensis' Strain G22, Isolated from the Hypersaline Waters of Lake Tyrrell, Australia.</title>
        <authorList>
            <person name="Ugalde J.A."/>
            <person name="Narasingarao P."/>
            <person name="Kuo S."/>
            <person name="Podell S."/>
            <person name="Allen E.E."/>
        </authorList>
    </citation>
    <scope>NUCLEOTIDE SEQUENCE [LARGE SCALE GENOMIC DNA]</scope>
    <source>
        <strain evidence="5 6">G22</strain>
    </source>
</reference>
<evidence type="ECO:0000313" key="5">
    <source>
        <dbReference type="EMBL" id="ESP89255.1"/>
    </source>
</evidence>
<dbReference type="InterPro" id="IPR016181">
    <property type="entry name" value="Acyl_CoA_acyltransferase"/>
</dbReference>
<dbReference type="eggNOG" id="arCOG00844">
    <property type="taxonomic scope" value="Archaea"/>
</dbReference>
<gene>
    <name evidence="5" type="ORF">K933_04536</name>
</gene>
<proteinExistence type="predicted"/>
<dbReference type="InterPro" id="IPR000182">
    <property type="entry name" value="GNAT_dom"/>
</dbReference>
<keyword evidence="6" id="KW-1185">Reference proteome</keyword>
<dbReference type="Proteomes" id="UP000017840">
    <property type="component" value="Unassembled WGS sequence"/>
</dbReference>
<dbReference type="OrthoDB" id="156446at2157"/>
<evidence type="ECO:0000256" key="2">
    <source>
        <dbReference type="ARBA" id="ARBA00023315"/>
    </source>
</evidence>
<dbReference type="CDD" id="cd04301">
    <property type="entry name" value="NAT_SF"/>
    <property type="match status" value="1"/>
</dbReference>
<feature type="domain" description="N-acetyltransferase" evidence="4">
    <location>
        <begin position="5"/>
        <end position="160"/>
    </location>
</feature>
<dbReference type="STRING" id="1324957.K933_04536"/>
<keyword evidence="1 5" id="KW-0808">Transferase</keyword>
<feature type="compositionally biased region" description="Acidic residues" evidence="3">
    <location>
        <begin position="160"/>
        <end position="177"/>
    </location>
</feature>
<dbReference type="InterPro" id="IPR050832">
    <property type="entry name" value="Bact_Acetyltransf"/>
</dbReference>